<keyword evidence="3" id="KW-1185">Reference proteome</keyword>
<organism evidence="2 3">
    <name type="scientific">Methylobacterium isbiliense</name>
    <dbReference type="NCBI Taxonomy" id="315478"/>
    <lineage>
        <taxon>Bacteria</taxon>
        <taxon>Pseudomonadati</taxon>
        <taxon>Pseudomonadota</taxon>
        <taxon>Alphaproteobacteria</taxon>
        <taxon>Hyphomicrobiales</taxon>
        <taxon>Methylobacteriaceae</taxon>
        <taxon>Methylobacterium</taxon>
    </lineage>
</organism>
<dbReference type="InterPro" id="IPR018389">
    <property type="entry name" value="DctP_fam"/>
</dbReference>
<reference evidence="2" key="1">
    <citation type="journal article" date="2021" name="Front. Microbiol.">
        <title>Comprehensive Comparative Genomics and Phenotyping of Methylobacterium Species.</title>
        <authorList>
            <person name="Alessa O."/>
            <person name="Ogura Y."/>
            <person name="Fujitani Y."/>
            <person name="Takami H."/>
            <person name="Hayashi T."/>
            <person name="Sahin N."/>
            <person name="Tani A."/>
        </authorList>
    </citation>
    <scope>NUCLEOTIDE SEQUENCE</scope>
    <source>
        <strain evidence="2">DSM 17168</strain>
    </source>
</reference>
<dbReference type="Gene3D" id="3.40.190.170">
    <property type="entry name" value="Bacterial extracellular solute-binding protein, family 7"/>
    <property type="match status" value="1"/>
</dbReference>
<reference evidence="2" key="2">
    <citation type="submission" date="2021-08" db="EMBL/GenBank/DDBJ databases">
        <authorList>
            <person name="Tani A."/>
            <person name="Ola A."/>
            <person name="Ogura Y."/>
            <person name="Katsura K."/>
            <person name="Hayashi T."/>
        </authorList>
    </citation>
    <scope>NUCLEOTIDE SEQUENCE</scope>
    <source>
        <strain evidence="2">DSM 17168</strain>
    </source>
</reference>
<dbReference type="PANTHER" id="PTHR33376:SF4">
    <property type="entry name" value="SIALIC ACID-BINDING PERIPLASMIC PROTEIN SIAP"/>
    <property type="match status" value="1"/>
</dbReference>
<evidence type="ECO:0000313" key="3">
    <source>
        <dbReference type="Proteomes" id="UP001055153"/>
    </source>
</evidence>
<name>A0ABQ4SD75_9HYPH</name>
<protein>
    <recommendedName>
        <fullName evidence="4">Solute-binding protein</fullName>
    </recommendedName>
</protein>
<dbReference type="CDD" id="cd13602">
    <property type="entry name" value="PBP2_TRAP_BpDctp6_7"/>
    <property type="match status" value="1"/>
</dbReference>
<dbReference type="RefSeq" id="WP_238235969.1">
    <property type="nucleotide sequence ID" value="NZ_BPQQ01000034.1"/>
</dbReference>
<proteinExistence type="predicted"/>
<dbReference type="NCBIfam" id="NF037995">
    <property type="entry name" value="TRAP_S1"/>
    <property type="match status" value="1"/>
</dbReference>
<evidence type="ECO:0008006" key="4">
    <source>
        <dbReference type="Google" id="ProtNLM"/>
    </source>
</evidence>
<dbReference type="EMBL" id="BPQQ01000034">
    <property type="protein sequence ID" value="GJE01167.1"/>
    <property type="molecule type" value="Genomic_DNA"/>
</dbReference>
<evidence type="ECO:0000313" key="2">
    <source>
        <dbReference type="EMBL" id="GJE01167.1"/>
    </source>
</evidence>
<dbReference type="Pfam" id="PF03480">
    <property type="entry name" value="DctP"/>
    <property type="match status" value="1"/>
</dbReference>
<evidence type="ECO:0000256" key="1">
    <source>
        <dbReference type="ARBA" id="ARBA00022729"/>
    </source>
</evidence>
<dbReference type="InterPro" id="IPR038404">
    <property type="entry name" value="TRAP_DctP_sf"/>
</dbReference>
<keyword evidence="1" id="KW-0732">Signal</keyword>
<accession>A0ABQ4SD75</accession>
<gene>
    <name evidence="2" type="ORF">GMJLKIPL_3096</name>
</gene>
<dbReference type="PANTHER" id="PTHR33376">
    <property type="match status" value="1"/>
</dbReference>
<comment type="caution">
    <text evidence="2">The sequence shown here is derived from an EMBL/GenBank/DDBJ whole genome shotgun (WGS) entry which is preliminary data.</text>
</comment>
<dbReference type="Proteomes" id="UP001055153">
    <property type="component" value="Unassembled WGS sequence"/>
</dbReference>
<sequence length="372" mass="39209">MTTPPHNRDGARARAGRAARRAGAILRGGALAVALLSAGAAPEARAEPPVRLKIVGGLAGLRQFTQFEEPFWSRTIGELSGGRIEASIHSFDRSGLRGQDMLQLMRLGVVPFGTAIASVVAGDDPELSAIDLPGLSPDAAALRRTVAAYRPHLAALLRERYGIETLGIYVYPAQVLYCAKPFRGLDDLTGRRVRTSSVNQSEWIAALGAVPVITPFAEMVGAVTRGVVDCAITGTLSGAEVGLTRVTSHIHGMAIGWGVSIFGANRAAWEALAPELRDTVRRGVADLERRIWEGVEQDTAQGLACNTGATACEGERRAGLTLVVPSPADEARRRRLLVETVLPGWVGRCGTACANAWNGTIAASLGIRAGAQ</sequence>